<dbReference type="SUPFAM" id="SSF51905">
    <property type="entry name" value="FAD/NAD(P)-binding domain"/>
    <property type="match status" value="1"/>
</dbReference>
<keyword evidence="3" id="KW-0285">Flavoprotein</keyword>
<evidence type="ECO:0000259" key="7">
    <source>
        <dbReference type="Pfam" id="PF01494"/>
    </source>
</evidence>
<keyword evidence="8" id="KW-0503">Monooxygenase</keyword>
<dbReference type="RefSeq" id="WP_211869207.1">
    <property type="nucleotide sequence ID" value="NZ_JAAEDI010000012.1"/>
</dbReference>
<dbReference type="InterPro" id="IPR050641">
    <property type="entry name" value="RIFMO-like"/>
</dbReference>
<sequence>MSQPVLIAGAGPVGLTLAAELARYGVPVRIVDRAAERTDKSKALVLWSRSLELMDRLNCTPAFLDAGRRVTGASILTADRTIGHLSFSDEPTPYPFALMIPQSDTERLLEEHCAGRGIRVERSVDLLSFKDEGATVTAMLRHPDGAEETLTTPWLIGCDGAHSTVRKGLGMTFEGDTLPSQWVLADVHLAGATRPEDEISIFWHADGVLALFPITPGRYRVIADIGETTDAAARHDPTMAEVQALLDRRGPGGIRASDPVWLAGFRINERKVKAYGAGRVFLTGDAAHIHSPAGGQGMNTGMQDAFNLAWKLALVMQGRAAESLLRSYGPERSAVGDMVLANAGRLTAAATLRGDVKQAVRNAFVSLVLHVPAVRRTMGQTMTELSIAYPDSPLTAPGGRHSGGPAAGERMPPRAGEPPVGAGDSPRFALFAAPSPEADALAARHAALLEPTPRAPVTPGAMWLVRPDGYVGLVARAGDCAAVEDYFTRLT</sequence>
<gene>
    <name evidence="8" type="ORF">GXW78_12790</name>
</gene>
<evidence type="ECO:0000256" key="6">
    <source>
        <dbReference type="SAM" id="MobiDB-lite"/>
    </source>
</evidence>
<keyword evidence="4" id="KW-0274">FAD</keyword>
<evidence type="ECO:0000256" key="1">
    <source>
        <dbReference type="ARBA" id="ARBA00001974"/>
    </source>
</evidence>
<dbReference type="Gene3D" id="3.30.70.2450">
    <property type="match status" value="1"/>
</dbReference>
<comment type="caution">
    <text evidence="8">The sequence shown here is derived from an EMBL/GenBank/DDBJ whole genome shotgun (WGS) entry which is preliminary data.</text>
</comment>
<accession>A0ABS5EHQ4</accession>
<feature type="domain" description="FAD-binding" evidence="7">
    <location>
        <begin position="4"/>
        <end position="342"/>
    </location>
</feature>
<dbReference type="InterPro" id="IPR002938">
    <property type="entry name" value="FAD-bd"/>
</dbReference>
<evidence type="ECO:0000313" key="9">
    <source>
        <dbReference type="Proteomes" id="UP000698752"/>
    </source>
</evidence>
<name>A0ABS5EHQ4_9PROT</name>
<dbReference type="Proteomes" id="UP000698752">
    <property type="component" value="Unassembled WGS sequence"/>
</dbReference>
<keyword evidence="5" id="KW-0560">Oxidoreductase</keyword>
<dbReference type="InterPro" id="IPR036249">
    <property type="entry name" value="Thioredoxin-like_sf"/>
</dbReference>
<dbReference type="Gene3D" id="3.40.30.20">
    <property type="match status" value="1"/>
</dbReference>
<proteinExistence type="inferred from homology"/>
<dbReference type="InterPro" id="IPR038220">
    <property type="entry name" value="PHOX_C_sf"/>
</dbReference>
<comment type="cofactor">
    <cofactor evidence="1">
        <name>FAD</name>
        <dbReference type="ChEBI" id="CHEBI:57692"/>
    </cofactor>
</comment>
<dbReference type="InterPro" id="IPR036188">
    <property type="entry name" value="FAD/NAD-bd_sf"/>
</dbReference>
<reference evidence="9" key="1">
    <citation type="journal article" date="2021" name="Syst. Appl. Microbiol.">
        <title>Roseomonas hellenica sp. nov., isolated from roots of wild-growing Alkanna tinctoria.</title>
        <authorList>
            <person name="Rat A."/>
            <person name="Naranjo H.D."/>
            <person name="Lebbe L."/>
            <person name="Cnockaert M."/>
            <person name="Krigas N."/>
            <person name="Grigoriadou K."/>
            <person name="Maloupa E."/>
            <person name="Willems A."/>
        </authorList>
    </citation>
    <scope>NUCLEOTIDE SEQUENCE [LARGE SCALE GENOMIC DNA]</scope>
    <source>
        <strain evidence="9">LMG 31159</strain>
    </source>
</reference>
<dbReference type="PANTHER" id="PTHR43004:SF19">
    <property type="entry name" value="BINDING MONOOXYGENASE, PUTATIVE (JCVI)-RELATED"/>
    <property type="match status" value="1"/>
</dbReference>
<evidence type="ECO:0000256" key="4">
    <source>
        <dbReference type="ARBA" id="ARBA00022827"/>
    </source>
</evidence>
<evidence type="ECO:0000313" key="8">
    <source>
        <dbReference type="EMBL" id="MBR0650544.1"/>
    </source>
</evidence>
<evidence type="ECO:0000256" key="2">
    <source>
        <dbReference type="ARBA" id="ARBA00007801"/>
    </source>
</evidence>
<protein>
    <submittedName>
        <fullName evidence="8">Monooxygenase</fullName>
    </submittedName>
</protein>
<evidence type="ECO:0000256" key="3">
    <source>
        <dbReference type="ARBA" id="ARBA00022630"/>
    </source>
</evidence>
<comment type="similarity">
    <text evidence="2">Belongs to the PheA/TfdB FAD monooxygenase family.</text>
</comment>
<dbReference type="PANTHER" id="PTHR43004">
    <property type="entry name" value="TRK SYSTEM POTASSIUM UPTAKE PROTEIN"/>
    <property type="match status" value="1"/>
</dbReference>
<dbReference type="EMBL" id="JAAEDI010000012">
    <property type="protein sequence ID" value="MBR0650544.1"/>
    <property type="molecule type" value="Genomic_DNA"/>
</dbReference>
<dbReference type="Pfam" id="PF01494">
    <property type="entry name" value="FAD_binding_3"/>
    <property type="match status" value="1"/>
</dbReference>
<evidence type="ECO:0000256" key="5">
    <source>
        <dbReference type="ARBA" id="ARBA00023002"/>
    </source>
</evidence>
<feature type="region of interest" description="Disordered" evidence="6">
    <location>
        <begin position="389"/>
        <end position="423"/>
    </location>
</feature>
<keyword evidence="9" id="KW-1185">Reference proteome</keyword>
<dbReference type="PRINTS" id="PR00420">
    <property type="entry name" value="RNGMNOXGNASE"/>
</dbReference>
<dbReference type="GO" id="GO:0004497">
    <property type="term" value="F:monooxygenase activity"/>
    <property type="evidence" value="ECO:0007669"/>
    <property type="project" value="UniProtKB-KW"/>
</dbReference>
<organism evidence="8 9">
    <name type="scientific">Neoroseomonas terrae</name>
    <dbReference type="NCBI Taxonomy" id="424799"/>
    <lineage>
        <taxon>Bacteria</taxon>
        <taxon>Pseudomonadati</taxon>
        <taxon>Pseudomonadota</taxon>
        <taxon>Alphaproteobacteria</taxon>
        <taxon>Acetobacterales</taxon>
        <taxon>Acetobacteraceae</taxon>
        <taxon>Neoroseomonas</taxon>
    </lineage>
</organism>
<dbReference type="Gene3D" id="3.50.50.60">
    <property type="entry name" value="FAD/NAD(P)-binding domain"/>
    <property type="match status" value="1"/>
</dbReference>
<dbReference type="SUPFAM" id="SSF52833">
    <property type="entry name" value="Thioredoxin-like"/>
    <property type="match status" value="1"/>
</dbReference>